<accession>A0A2T4A5F2</accession>
<organism evidence="2 3">
    <name type="scientific">Trichoderma harzianum CBS 226.95</name>
    <dbReference type="NCBI Taxonomy" id="983964"/>
    <lineage>
        <taxon>Eukaryota</taxon>
        <taxon>Fungi</taxon>
        <taxon>Dikarya</taxon>
        <taxon>Ascomycota</taxon>
        <taxon>Pezizomycotina</taxon>
        <taxon>Sordariomycetes</taxon>
        <taxon>Hypocreomycetidae</taxon>
        <taxon>Hypocreales</taxon>
        <taxon>Hypocreaceae</taxon>
        <taxon>Trichoderma</taxon>
    </lineage>
</organism>
<dbReference type="AlphaFoldDB" id="A0A2T4A5F2"/>
<gene>
    <name evidence="2" type="ORF">M431DRAFT_215376</name>
</gene>
<evidence type="ECO:0000313" key="3">
    <source>
        <dbReference type="Proteomes" id="UP000241690"/>
    </source>
</evidence>
<dbReference type="Proteomes" id="UP000241690">
    <property type="component" value="Unassembled WGS sequence"/>
</dbReference>
<feature type="transmembrane region" description="Helical" evidence="1">
    <location>
        <begin position="43"/>
        <end position="61"/>
    </location>
</feature>
<dbReference type="RefSeq" id="XP_024771977.1">
    <property type="nucleotide sequence ID" value="XM_024913498.1"/>
</dbReference>
<reference evidence="2 3" key="1">
    <citation type="submission" date="2016-07" db="EMBL/GenBank/DDBJ databases">
        <title>Multiple horizontal gene transfer events from other fungi enriched the ability of initially mycotrophic Trichoderma (Ascomycota) to feed on dead plant biomass.</title>
        <authorList>
            <consortium name="DOE Joint Genome Institute"/>
            <person name="Aerts A."/>
            <person name="Atanasova L."/>
            <person name="Chenthamara K."/>
            <person name="Zhang J."/>
            <person name="Grujic M."/>
            <person name="Henrissat B."/>
            <person name="Kuo A."/>
            <person name="Salamov A."/>
            <person name="Lipzen A."/>
            <person name="Labutti K."/>
            <person name="Barry K."/>
            <person name="Miao Y."/>
            <person name="Rahimi M.J."/>
            <person name="Shen Q."/>
            <person name="Grigoriev I.V."/>
            <person name="Kubicek C.P."/>
            <person name="Druzhinina I.S."/>
        </authorList>
    </citation>
    <scope>NUCLEOTIDE SEQUENCE [LARGE SCALE GENOMIC DNA]</scope>
    <source>
        <strain evidence="2 3">CBS 226.95</strain>
    </source>
</reference>
<dbReference type="EMBL" id="KZ679684">
    <property type="protein sequence ID" value="PTB52300.1"/>
    <property type="molecule type" value="Genomic_DNA"/>
</dbReference>
<keyword evidence="1" id="KW-0812">Transmembrane</keyword>
<keyword evidence="1" id="KW-1133">Transmembrane helix</keyword>
<proteinExistence type="predicted"/>
<evidence type="ECO:0000256" key="1">
    <source>
        <dbReference type="SAM" id="Phobius"/>
    </source>
</evidence>
<evidence type="ECO:0000313" key="2">
    <source>
        <dbReference type="EMBL" id="PTB52300.1"/>
    </source>
</evidence>
<protein>
    <submittedName>
        <fullName evidence="2">Uncharacterized protein</fullName>
    </submittedName>
</protein>
<keyword evidence="3" id="KW-1185">Reference proteome</keyword>
<sequence>MGIGYSRDFLSNLSTISSIIPCMLAFCLLPISGAEGYFVRGRLSIDAWAIVRCVLWYYYAIMKLLKYLLKQPQILNRPCVSRERRPGVR</sequence>
<keyword evidence="1" id="KW-0472">Membrane</keyword>
<dbReference type="GeneID" id="36622060"/>
<name>A0A2T4A5F2_TRIHA</name>
<feature type="transmembrane region" description="Helical" evidence="1">
    <location>
        <begin position="12"/>
        <end position="31"/>
    </location>
</feature>